<reference evidence="3 4" key="1">
    <citation type="submission" date="2019-06" db="EMBL/GenBank/DDBJ databases">
        <title>Sequencing the genomes of 1000 actinobacteria strains.</title>
        <authorList>
            <person name="Klenk H.-P."/>
        </authorList>
    </citation>
    <scope>NUCLEOTIDE SEQUENCE [LARGE SCALE GENOMIC DNA]</scope>
    <source>
        <strain evidence="3 4">DSM 4813</strain>
    </source>
</reference>
<organism evidence="3 4">
    <name type="scientific">Rarobacter faecitabidus</name>
    <dbReference type="NCBI Taxonomy" id="13243"/>
    <lineage>
        <taxon>Bacteria</taxon>
        <taxon>Bacillati</taxon>
        <taxon>Actinomycetota</taxon>
        <taxon>Actinomycetes</taxon>
        <taxon>Micrococcales</taxon>
        <taxon>Rarobacteraceae</taxon>
        <taxon>Rarobacter</taxon>
    </lineage>
</organism>
<proteinExistence type="inferred from homology"/>
<dbReference type="SUPFAM" id="SSF46785">
    <property type="entry name" value="Winged helix' DNA-binding domain"/>
    <property type="match status" value="1"/>
</dbReference>
<dbReference type="Gene3D" id="3.30.420.40">
    <property type="match status" value="2"/>
</dbReference>
<keyword evidence="3" id="KW-0418">Kinase</keyword>
<dbReference type="InterPro" id="IPR036390">
    <property type="entry name" value="WH_DNA-bd_sf"/>
</dbReference>
<dbReference type="AlphaFoldDB" id="A0A542ZXE3"/>
<protein>
    <submittedName>
        <fullName evidence="3">Putative NBD/HSP70 family sugar kinase</fullName>
    </submittedName>
</protein>
<dbReference type="InterPro" id="IPR000600">
    <property type="entry name" value="ROK"/>
</dbReference>
<comment type="similarity">
    <text evidence="1">Belongs to the ROK (NagC/XylR) family.</text>
</comment>
<dbReference type="GO" id="GO:0016301">
    <property type="term" value="F:kinase activity"/>
    <property type="evidence" value="ECO:0007669"/>
    <property type="project" value="UniProtKB-KW"/>
</dbReference>
<comment type="caution">
    <text evidence="3">The sequence shown here is derived from an EMBL/GenBank/DDBJ whole genome shotgun (WGS) entry which is preliminary data.</text>
</comment>
<dbReference type="Pfam" id="PF00480">
    <property type="entry name" value="ROK"/>
    <property type="match status" value="1"/>
</dbReference>
<evidence type="ECO:0000313" key="3">
    <source>
        <dbReference type="EMBL" id="TQL64880.1"/>
    </source>
</evidence>
<dbReference type="InterPro" id="IPR036388">
    <property type="entry name" value="WH-like_DNA-bd_sf"/>
</dbReference>
<dbReference type="EMBL" id="VFOS01000001">
    <property type="protein sequence ID" value="TQL64880.1"/>
    <property type="molecule type" value="Genomic_DNA"/>
</dbReference>
<sequence>MTKVTHDSTQFELSPVDEASRAARAARRNRLRTKSLPGDSRWHNRTLVLQTLYRQGPISRADVARATKLTKATVSDLVSGLMVERLVRTLGTQESSGPGKPAVLIDIARQSHAVVCLDLSDHRILRGAVFDLSGGILHSSEVPLTTERGREATELAARLANQLASHTTVPILGLGVGTPGVVDDLGTVRTAPNLGWKDEPLEDLLEELTGIPTVVANDANAAALAEHSADEASDDLMLIAIGHGLGSGIIVDGQLVPGSRFAAGEIGQVMVGTDLGLDAPYSRDQVLEHWLSVPNLTAALAAAGEQGREAVLREAGQRLGVALAPVVGALNLTEVVIAGPEELVQGTLTDAALEIVRRRTMPDSHDTLTIRSSSQGRDLVLRGAAALVLQDRLGVS</sequence>
<dbReference type="Gene3D" id="1.10.10.10">
    <property type="entry name" value="Winged helix-like DNA-binding domain superfamily/Winged helix DNA-binding domain"/>
    <property type="match status" value="1"/>
</dbReference>
<dbReference type="InterPro" id="IPR043129">
    <property type="entry name" value="ATPase_NBD"/>
</dbReference>
<evidence type="ECO:0000256" key="1">
    <source>
        <dbReference type="ARBA" id="ARBA00006479"/>
    </source>
</evidence>
<dbReference type="PANTHER" id="PTHR18964:SF149">
    <property type="entry name" value="BIFUNCTIONAL UDP-N-ACETYLGLUCOSAMINE 2-EPIMERASE_N-ACETYLMANNOSAMINE KINASE"/>
    <property type="match status" value="1"/>
</dbReference>
<name>A0A542ZXE3_RARFA</name>
<keyword evidence="4" id="KW-1185">Reference proteome</keyword>
<accession>A0A542ZXE3</accession>
<dbReference type="SUPFAM" id="SSF53067">
    <property type="entry name" value="Actin-like ATPase domain"/>
    <property type="match status" value="1"/>
</dbReference>
<evidence type="ECO:0000256" key="2">
    <source>
        <dbReference type="SAM" id="MobiDB-lite"/>
    </source>
</evidence>
<evidence type="ECO:0000313" key="4">
    <source>
        <dbReference type="Proteomes" id="UP000315389"/>
    </source>
</evidence>
<keyword evidence="3" id="KW-0808">Transferase</keyword>
<gene>
    <name evidence="3" type="ORF">FB461_1406</name>
</gene>
<feature type="region of interest" description="Disordered" evidence="2">
    <location>
        <begin position="1"/>
        <end position="37"/>
    </location>
</feature>
<dbReference type="Proteomes" id="UP000315389">
    <property type="component" value="Unassembled WGS sequence"/>
</dbReference>
<dbReference type="OrthoDB" id="9810372at2"/>
<dbReference type="RefSeq" id="WP_142120146.1">
    <property type="nucleotide sequence ID" value="NZ_BAAASV010000002.1"/>
</dbReference>
<feature type="compositionally biased region" description="Basic residues" evidence="2">
    <location>
        <begin position="24"/>
        <end position="33"/>
    </location>
</feature>
<dbReference type="PANTHER" id="PTHR18964">
    <property type="entry name" value="ROK (REPRESSOR, ORF, KINASE) FAMILY"/>
    <property type="match status" value="1"/>
</dbReference>